<dbReference type="SUPFAM" id="SSF69572">
    <property type="entry name" value="Activating enzymes of the ubiquitin-like proteins"/>
    <property type="match status" value="1"/>
</dbReference>
<evidence type="ECO:0000256" key="2">
    <source>
        <dbReference type="ARBA" id="ARBA00004718"/>
    </source>
</evidence>
<organism evidence="9 10">
    <name type="scientific">Piromyces finnis</name>
    <dbReference type="NCBI Taxonomy" id="1754191"/>
    <lineage>
        <taxon>Eukaryota</taxon>
        <taxon>Fungi</taxon>
        <taxon>Fungi incertae sedis</taxon>
        <taxon>Chytridiomycota</taxon>
        <taxon>Chytridiomycota incertae sedis</taxon>
        <taxon>Neocallimastigomycetes</taxon>
        <taxon>Neocallimastigales</taxon>
        <taxon>Neocallimastigaceae</taxon>
        <taxon>Piromyces</taxon>
    </lineage>
</organism>
<evidence type="ECO:0000256" key="1">
    <source>
        <dbReference type="ARBA" id="ARBA00004123"/>
    </source>
</evidence>
<protein>
    <recommendedName>
        <fullName evidence="6">Ubiquitin-like 1-activating enzyme E1A</fullName>
    </recommendedName>
</protein>
<dbReference type="STRING" id="1754191.A0A1Y1VD33"/>
<dbReference type="Gene3D" id="3.40.50.720">
    <property type="entry name" value="NAD(P)-binding Rossmann-like Domain"/>
    <property type="match status" value="1"/>
</dbReference>
<evidence type="ECO:0000256" key="4">
    <source>
        <dbReference type="ARBA" id="ARBA00022786"/>
    </source>
</evidence>
<dbReference type="EMBL" id="MCFH01000014">
    <property type="protein sequence ID" value="ORX53009.1"/>
    <property type="molecule type" value="Genomic_DNA"/>
</dbReference>
<dbReference type="Pfam" id="PF00899">
    <property type="entry name" value="ThiF"/>
    <property type="match status" value="1"/>
</dbReference>
<evidence type="ECO:0000313" key="10">
    <source>
        <dbReference type="Proteomes" id="UP000193719"/>
    </source>
</evidence>
<evidence type="ECO:0000313" key="9">
    <source>
        <dbReference type="EMBL" id="ORX53009.1"/>
    </source>
</evidence>
<sequence>MKRTNQEVDNTSNKKAKMTLQLNDEEAALYDRQIRLWGFDAQRRLRNSSILIVGGKALSNEVCKNLVLAGVGSLTIIDNENVTKEDLGSQFLVSEKNVGQNRAESMKDRLVRLNPSVKINIISDSIESKDTSFYNEFDVVCVTGKSLDSLIKINNICRENNIKFYASDVHGIYGYIFCDLLKHSYIQEKKIKYGDEFKTKKTELTEDYIPLEKSLGYEFKPEKSLKRFLRKYSSTYFLIYTLLQFQNQNKRLPKYLSEDEENTEDLNKLKAIRDALFKKYNINSAVLSDESLSKIIRNAGMELLPICSVVGGILSQDILNMLSKKELPITNWFCYDGFTGNGVIHKFI</sequence>
<dbReference type="OrthoDB" id="1708823at2759"/>
<dbReference type="PANTHER" id="PTHR10953">
    <property type="entry name" value="UBIQUITIN-ACTIVATING ENZYME E1"/>
    <property type="match status" value="1"/>
</dbReference>
<dbReference type="InterPro" id="IPR000011">
    <property type="entry name" value="UBQ/SUMO-activ_enz_E1-like"/>
</dbReference>
<name>A0A1Y1VD33_9FUNG</name>
<keyword evidence="10" id="KW-1185">Reference proteome</keyword>
<keyword evidence="4" id="KW-0833">Ubl conjugation pathway</keyword>
<dbReference type="GO" id="GO:0005737">
    <property type="term" value="C:cytoplasm"/>
    <property type="evidence" value="ECO:0007669"/>
    <property type="project" value="TreeGrafter"/>
</dbReference>
<dbReference type="GO" id="GO:0019948">
    <property type="term" value="F:SUMO activating enzyme activity"/>
    <property type="evidence" value="ECO:0007669"/>
    <property type="project" value="TreeGrafter"/>
</dbReference>
<proteinExistence type="inferred from homology"/>
<dbReference type="InterPro" id="IPR035985">
    <property type="entry name" value="Ubiquitin-activating_enz"/>
</dbReference>
<dbReference type="GO" id="GO:0031510">
    <property type="term" value="C:SUMO activating enzyme complex"/>
    <property type="evidence" value="ECO:0007669"/>
    <property type="project" value="TreeGrafter"/>
</dbReference>
<dbReference type="CDD" id="cd01492">
    <property type="entry name" value="Aos1_SUMO"/>
    <property type="match status" value="1"/>
</dbReference>
<dbReference type="InterPro" id="IPR045886">
    <property type="entry name" value="ThiF/MoeB/HesA"/>
</dbReference>
<comment type="subcellular location">
    <subcellularLocation>
        <location evidence="1">Nucleus</location>
    </subcellularLocation>
</comment>
<feature type="domain" description="THIF-type NAD/FAD binding fold" evidence="8">
    <location>
        <begin position="30"/>
        <end position="341"/>
    </location>
</feature>
<gene>
    <name evidence="9" type="ORF">BCR36DRAFT_349754</name>
</gene>
<keyword evidence="7" id="KW-0175">Coiled coil</keyword>
<evidence type="ECO:0000259" key="8">
    <source>
        <dbReference type="Pfam" id="PF00899"/>
    </source>
</evidence>
<dbReference type="Proteomes" id="UP000193719">
    <property type="component" value="Unassembled WGS sequence"/>
</dbReference>
<dbReference type="InterPro" id="IPR000594">
    <property type="entry name" value="ThiF_NAD_FAD-bd"/>
</dbReference>
<comment type="pathway">
    <text evidence="2">Protein modification; protein sumoylation.</text>
</comment>
<dbReference type="GO" id="GO:0016925">
    <property type="term" value="P:protein sumoylation"/>
    <property type="evidence" value="ECO:0007669"/>
    <property type="project" value="TreeGrafter"/>
</dbReference>
<evidence type="ECO:0000256" key="7">
    <source>
        <dbReference type="SAM" id="Coils"/>
    </source>
</evidence>
<comment type="caution">
    <text evidence="9">The sequence shown here is derived from an EMBL/GenBank/DDBJ whole genome shotgun (WGS) entry which is preliminary data.</text>
</comment>
<reference evidence="9 10" key="2">
    <citation type="submission" date="2016-08" db="EMBL/GenBank/DDBJ databases">
        <title>Pervasive Adenine N6-methylation of Active Genes in Fungi.</title>
        <authorList>
            <consortium name="DOE Joint Genome Institute"/>
            <person name="Mondo S.J."/>
            <person name="Dannebaum R.O."/>
            <person name="Kuo R.C."/>
            <person name="Labutti K."/>
            <person name="Haridas S."/>
            <person name="Kuo A."/>
            <person name="Salamov A."/>
            <person name="Ahrendt S.R."/>
            <person name="Lipzen A."/>
            <person name="Sullivan W."/>
            <person name="Andreopoulos W.B."/>
            <person name="Clum A."/>
            <person name="Lindquist E."/>
            <person name="Daum C."/>
            <person name="Ramamoorthy G.K."/>
            <person name="Gryganskyi A."/>
            <person name="Culley D."/>
            <person name="Magnuson J.K."/>
            <person name="James T.Y."/>
            <person name="O'Malley M.A."/>
            <person name="Stajich J.E."/>
            <person name="Spatafora J.W."/>
            <person name="Visel A."/>
            <person name="Grigoriev I.V."/>
        </authorList>
    </citation>
    <scope>NUCLEOTIDE SEQUENCE [LARGE SCALE GENOMIC DNA]</scope>
    <source>
        <strain evidence="10">finn</strain>
    </source>
</reference>
<evidence type="ECO:0000256" key="6">
    <source>
        <dbReference type="ARBA" id="ARBA00044354"/>
    </source>
</evidence>
<evidence type="ECO:0000256" key="5">
    <source>
        <dbReference type="ARBA" id="ARBA00023242"/>
    </source>
</evidence>
<comment type="similarity">
    <text evidence="3">Belongs to the ubiquitin-activating E1 family.</text>
</comment>
<accession>A0A1Y1VD33</accession>
<dbReference type="PANTHER" id="PTHR10953:SF162">
    <property type="entry name" value="SUMO-ACTIVATING ENZYME SUBUNIT 1"/>
    <property type="match status" value="1"/>
</dbReference>
<feature type="coiled-coil region" evidence="7">
    <location>
        <begin position="1"/>
        <end position="28"/>
    </location>
</feature>
<dbReference type="AlphaFoldDB" id="A0A1Y1VD33"/>
<keyword evidence="5" id="KW-0539">Nucleus</keyword>
<reference evidence="9 10" key="1">
    <citation type="submission" date="2016-08" db="EMBL/GenBank/DDBJ databases">
        <title>Genomes of anaerobic fungi encode conserved fungal cellulosomes for biomass hydrolysis.</title>
        <authorList>
            <consortium name="DOE Joint Genome Institute"/>
            <person name="Haitjema C.H."/>
            <person name="Gilmore S.P."/>
            <person name="Henske J.K."/>
            <person name="Solomon K.V."/>
            <person name="De Groot R."/>
            <person name="Kuo A."/>
            <person name="Mondo S.J."/>
            <person name="Salamov A.A."/>
            <person name="Labutti K."/>
            <person name="Zhao Z."/>
            <person name="Chiniquy J."/>
            <person name="Barry K."/>
            <person name="Brewer H.M."/>
            <person name="Purvine S.O."/>
            <person name="Wright A.T."/>
            <person name="Boxma B."/>
            <person name="Van Alen T."/>
            <person name="Hackstein J.H."/>
            <person name="Baker S.E."/>
            <person name="Grigoriev I.V."/>
            <person name="O'Malley M.A."/>
        </authorList>
    </citation>
    <scope>NUCLEOTIDE SEQUENCE [LARGE SCALE GENOMIC DNA]</scope>
    <source>
        <strain evidence="10">finn</strain>
    </source>
</reference>
<evidence type="ECO:0000256" key="3">
    <source>
        <dbReference type="ARBA" id="ARBA00005673"/>
    </source>
</evidence>
<dbReference type="PRINTS" id="PR01849">
    <property type="entry name" value="UBIQUITINACT"/>
</dbReference>